<dbReference type="InParanoid" id="B4D9L7"/>
<protein>
    <recommendedName>
        <fullName evidence="3">DNA-directed RNA polymerase subunit omega</fullName>
        <ecNumber evidence="2">2.7.7.6</ecNumber>
    </recommendedName>
    <alternativeName>
        <fullName evidence="7">RNA polymerase omega subunit</fullName>
    </alternativeName>
    <alternativeName>
        <fullName evidence="6">Transcriptase subunit omega</fullName>
    </alternativeName>
</protein>
<evidence type="ECO:0000256" key="8">
    <source>
        <dbReference type="ARBA" id="ARBA00048552"/>
    </source>
</evidence>
<name>B4D9L7_9BACT</name>
<evidence type="ECO:0000313" key="11">
    <source>
        <dbReference type="Proteomes" id="UP000005824"/>
    </source>
</evidence>
<dbReference type="GO" id="GO:0003677">
    <property type="term" value="F:DNA binding"/>
    <property type="evidence" value="ECO:0007669"/>
    <property type="project" value="InterPro"/>
</dbReference>
<organism evidence="10 11">
    <name type="scientific">Chthoniobacter flavus Ellin428</name>
    <dbReference type="NCBI Taxonomy" id="497964"/>
    <lineage>
        <taxon>Bacteria</taxon>
        <taxon>Pseudomonadati</taxon>
        <taxon>Verrucomicrobiota</taxon>
        <taxon>Spartobacteria</taxon>
        <taxon>Chthoniobacterales</taxon>
        <taxon>Chthoniobacteraceae</taxon>
        <taxon>Chthoniobacter</taxon>
    </lineage>
</organism>
<dbReference type="AlphaFoldDB" id="B4D9L7"/>
<dbReference type="InterPro" id="IPR006110">
    <property type="entry name" value="Pol_omega/Rpo6/RPB6"/>
</dbReference>
<dbReference type="RefSeq" id="WP_006982928.1">
    <property type="nucleotide sequence ID" value="NZ_ABVL01000027.1"/>
</dbReference>
<dbReference type="EMBL" id="ABVL01000027">
    <property type="protein sequence ID" value="EDY16798.1"/>
    <property type="molecule type" value="Genomic_DNA"/>
</dbReference>
<comment type="similarity">
    <text evidence="1">Belongs to the RNA polymerase subunit omega family.</text>
</comment>
<dbReference type="EC" id="2.7.7.6" evidence="2"/>
<accession>B4D9L7</accession>
<keyword evidence="4" id="KW-0240">DNA-directed RNA polymerase</keyword>
<evidence type="ECO:0000256" key="1">
    <source>
        <dbReference type="ARBA" id="ARBA00006711"/>
    </source>
</evidence>
<evidence type="ECO:0000256" key="7">
    <source>
        <dbReference type="ARBA" id="ARBA00030998"/>
    </source>
</evidence>
<dbReference type="GO" id="GO:0000428">
    <property type="term" value="C:DNA-directed RNA polymerase complex"/>
    <property type="evidence" value="ECO:0007669"/>
    <property type="project" value="UniProtKB-KW"/>
</dbReference>
<evidence type="ECO:0000256" key="6">
    <source>
        <dbReference type="ARBA" id="ARBA00029924"/>
    </source>
</evidence>
<comment type="caution">
    <text evidence="10">The sequence shown here is derived from an EMBL/GenBank/DDBJ whole genome shotgun (WGS) entry which is preliminary data.</text>
</comment>
<sequence>MQAHLLDQALLILPCQGYLVNVISRRVRQLSNGHRPMVLVDFGMGLADIALTELIAGKLSYERTDKFVPEPIVARRGSENQTDGARSSPSTWPDSPRTRSE</sequence>
<dbReference type="SUPFAM" id="SSF63562">
    <property type="entry name" value="RPB6/omega subunit-like"/>
    <property type="match status" value="1"/>
</dbReference>
<proteinExistence type="inferred from homology"/>
<evidence type="ECO:0000256" key="2">
    <source>
        <dbReference type="ARBA" id="ARBA00012418"/>
    </source>
</evidence>
<dbReference type="InterPro" id="IPR036161">
    <property type="entry name" value="RPB6/omega-like_sf"/>
</dbReference>
<reference evidence="10 11" key="1">
    <citation type="journal article" date="2011" name="J. Bacteriol.">
        <title>Genome sequence of Chthoniobacter flavus Ellin428, an aerobic heterotrophic soil bacterium.</title>
        <authorList>
            <person name="Kant R."/>
            <person name="van Passel M.W."/>
            <person name="Palva A."/>
            <person name="Lucas S."/>
            <person name="Lapidus A."/>
            <person name="Glavina Del Rio T."/>
            <person name="Dalin E."/>
            <person name="Tice H."/>
            <person name="Bruce D."/>
            <person name="Goodwin L."/>
            <person name="Pitluck S."/>
            <person name="Larimer F.W."/>
            <person name="Land M.L."/>
            <person name="Hauser L."/>
            <person name="Sangwan P."/>
            <person name="de Vos W.M."/>
            <person name="Janssen P.H."/>
            <person name="Smidt H."/>
        </authorList>
    </citation>
    <scope>NUCLEOTIDE SEQUENCE [LARGE SCALE GENOMIC DNA]</scope>
    <source>
        <strain evidence="10 11">Ellin428</strain>
    </source>
</reference>
<dbReference type="GO" id="GO:0006351">
    <property type="term" value="P:DNA-templated transcription"/>
    <property type="evidence" value="ECO:0007669"/>
    <property type="project" value="InterPro"/>
</dbReference>
<evidence type="ECO:0000256" key="5">
    <source>
        <dbReference type="ARBA" id="ARBA00023163"/>
    </source>
</evidence>
<evidence type="ECO:0000256" key="9">
    <source>
        <dbReference type="SAM" id="MobiDB-lite"/>
    </source>
</evidence>
<dbReference type="eggNOG" id="COG1758">
    <property type="taxonomic scope" value="Bacteria"/>
</dbReference>
<feature type="compositionally biased region" description="Polar residues" evidence="9">
    <location>
        <begin position="79"/>
        <end position="93"/>
    </location>
</feature>
<dbReference type="STRING" id="497964.CfE428DRAFT_5607"/>
<dbReference type="Pfam" id="PF01192">
    <property type="entry name" value="RNA_pol_Rpb6"/>
    <property type="match status" value="1"/>
</dbReference>
<evidence type="ECO:0000256" key="3">
    <source>
        <dbReference type="ARBA" id="ARBA00013725"/>
    </source>
</evidence>
<evidence type="ECO:0000313" key="10">
    <source>
        <dbReference type="EMBL" id="EDY16798.1"/>
    </source>
</evidence>
<dbReference type="Gene3D" id="3.90.940.10">
    <property type="match status" value="1"/>
</dbReference>
<feature type="region of interest" description="Disordered" evidence="9">
    <location>
        <begin position="71"/>
        <end position="101"/>
    </location>
</feature>
<dbReference type="Proteomes" id="UP000005824">
    <property type="component" value="Unassembled WGS sequence"/>
</dbReference>
<gene>
    <name evidence="10" type="ORF">CfE428DRAFT_5607</name>
</gene>
<dbReference type="GO" id="GO:0003899">
    <property type="term" value="F:DNA-directed RNA polymerase activity"/>
    <property type="evidence" value="ECO:0007669"/>
    <property type="project" value="UniProtKB-EC"/>
</dbReference>
<keyword evidence="11" id="KW-1185">Reference proteome</keyword>
<evidence type="ECO:0000256" key="4">
    <source>
        <dbReference type="ARBA" id="ARBA00022478"/>
    </source>
</evidence>
<comment type="catalytic activity">
    <reaction evidence="8">
        <text>RNA(n) + a ribonucleoside 5'-triphosphate = RNA(n+1) + diphosphate</text>
        <dbReference type="Rhea" id="RHEA:21248"/>
        <dbReference type="Rhea" id="RHEA-COMP:14527"/>
        <dbReference type="Rhea" id="RHEA-COMP:17342"/>
        <dbReference type="ChEBI" id="CHEBI:33019"/>
        <dbReference type="ChEBI" id="CHEBI:61557"/>
        <dbReference type="ChEBI" id="CHEBI:140395"/>
        <dbReference type="EC" id="2.7.7.6"/>
    </reaction>
</comment>
<keyword evidence="5" id="KW-0804">Transcription</keyword>